<feature type="region of interest" description="Disordered" evidence="1">
    <location>
        <begin position="1264"/>
        <end position="1344"/>
    </location>
</feature>
<dbReference type="PANTHER" id="PTHR31267:SF7">
    <property type="entry name" value="DENTIN SIALOPHOSPHOPROTEIN-LIKE PROTEIN"/>
    <property type="match status" value="1"/>
</dbReference>
<dbReference type="Proteomes" id="UP001370490">
    <property type="component" value="Unassembled WGS sequence"/>
</dbReference>
<feature type="region of interest" description="Disordered" evidence="1">
    <location>
        <begin position="1138"/>
        <end position="1157"/>
    </location>
</feature>
<evidence type="ECO:0000256" key="1">
    <source>
        <dbReference type="SAM" id="MobiDB-lite"/>
    </source>
</evidence>
<feature type="region of interest" description="Disordered" evidence="1">
    <location>
        <begin position="1432"/>
        <end position="1453"/>
    </location>
</feature>
<organism evidence="2 3">
    <name type="scientific">Dillenia turbinata</name>
    <dbReference type="NCBI Taxonomy" id="194707"/>
    <lineage>
        <taxon>Eukaryota</taxon>
        <taxon>Viridiplantae</taxon>
        <taxon>Streptophyta</taxon>
        <taxon>Embryophyta</taxon>
        <taxon>Tracheophyta</taxon>
        <taxon>Spermatophyta</taxon>
        <taxon>Magnoliopsida</taxon>
        <taxon>eudicotyledons</taxon>
        <taxon>Gunneridae</taxon>
        <taxon>Pentapetalae</taxon>
        <taxon>Dilleniales</taxon>
        <taxon>Dilleniaceae</taxon>
        <taxon>Dillenia</taxon>
    </lineage>
</organism>
<feature type="region of interest" description="Disordered" evidence="1">
    <location>
        <begin position="909"/>
        <end position="963"/>
    </location>
</feature>
<feature type="compositionally biased region" description="Polar residues" evidence="1">
    <location>
        <begin position="980"/>
        <end position="994"/>
    </location>
</feature>
<feature type="region of interest" description="Disordered" evidence="1">
    <location>
        <begin position="1039"/>
        <end position="1106"/>
    </location>
</feature>
<feature type="compositionally biased region" description="Polar residues" evidence="1">
    <location>
        <begin position="1067"/>
        <end position="1082"/>
    </location>
</feature>
<proteinExistence type="predicted"/>
<feature type="region of interest" description="Disordered" evidence="1">
    <location>
        <begin position="792"/>
        <end position="813"/>
    </location>
</feature>
<evidence type="ECO:0000313" key="3">
    <source>
        <dbReference type="Proteomes" id="UP001370490"/>
    </source>
</evidence>
<comment type="caution">
    <text evidence="2">The sequence shown here is derived from an EMBL/GenBank/DDBJ whole genome shotgun (WGS) entry which is preliminary data.</text>
</comment>
<feature type="compositionally biased region" description="Low complexity" evidence="1">
    <location>
        <begin position="1140"/>
        <end position="1150"/>
    </location>
</feature>
<feature type="region of interest" description="Disordered" evidence="1">
    <location>
        <begin position="839"/>
        <end position="872"/>
    </location>
</feature>
<feature type="compositionally biased region" description="Polar residues" evidence="1">
    <location>
        <begin position="1012"/>
        <end position="1021"/>
    </location>
</feature>
<accession>A0AAN8Z1J5</accession>
<feature type="compositionally biased region" description="Low complexity" evidence="1">
    <location>
        <begin position="1040"/>
        <end position="1053"/>
    </location>
</feature>
<feature type="region of interest" description="Disordered" evidence="1">
    <location>
        <begin position="566"/>
        <end position="585"/>
    </location>
</feature>
<feature type="region of interest" description="Disordered" evidence="1">
    <location>
        <begin position="978"/>
        <end position="1023"/>
    </location>
</feature>
<protein>
    <submittedName>
        <fullName evidence="2">Uncharacterized protein</fullName>
    </submittedName>
</protein>
<feature type="compositionally biased region" description="Basic and acidic residues" evidence="1">
    <location>
        <begin position="792"/>
        <end position="809"/>
    </location>
</feature>
<evidence type="ECO:0000313" key="2">
    <source>
        <dbReference type="EMBL" id="KAK6920972.1"/>
    </source>
</evidence>
<feature type="compositionally biased region" description="Polar residues" evidence="1">
    <location>
        <begin position="575"/>
        <end position="585"/>
    </location>
</feature>
<keyword evidence="3" id="KW-1185">Reference proteome</keyword>
<feature type="compositionally biased region" description="Basic and acidic residues" evidence="1">
    <location>
        <begin position="915"/>
        <end position="934"/>
    </location>
</feature>
<feature type="compositionally biased region" description="Basic and acidic residues" evidence="1">
    <location>
        <begin position="1312"/>
        <end position="1329"/>
    </location>
</feature>
<feature type="region of interest" description="Disordered" evidence="1">
    <location>
        <begin position="1374"/>
        <end position="1397"/>
    </location>
</feature>
<name>A0AAN8Z1J5_9MAGN</name>
<reference evidence="2 3" key="1">
    <citation type="submission" date="2023-12" db="EMBL/GenBank/DDBJ databases">
        <title>A high-quality genome assembly for Dillenia turbinata (Dilleniales).</title>
        <authorList>
            <person name="Chanderbali A."/>
        </authorList>
    </citation>
    <scope>NUCLEOTIDE SEQUENCE [LARGE SCALE GENOMIC DNA]</scope>
    <source>
        <strain evidence="2">LSX21</strain>
        <tissue evidence="2">Leaf</tissue>
    </source>
</reference>
<dbReference type="PANTHER" id="PTHR31267">
    <property type="entry name" value="DENTIN SIALOPHOSPHOPROTEIN-LIKE PROTEIN"/>
    <property type="match status" value="1"/>
</dbReference>
<dbReference type="EMBL" id="JBAMMX010000020">
    <property type="protein sequence ID" value="KAK6920972.1"/>
    <property type="molecule type" value="Genomic_DNA"/>
</dbReference>
<feature type="region of interest" description="Disordered" evidence="1">
    <location>
        <begin position="646"/>
        <end position="703"/>
    </location>
</feature>
<feature type="compositionally biased region" description="Polar residues" evidence="1">
    <location>
        <begin position="646"/>
        <end position="663"/>
    </location>
</feature>
<feature type="compositionally biased region" description="Polar residues" evidence="1">
    <location>
        <begin position="1264"/>
        <end position="1274"/>
    </location>
</feature>
<sequence length="1823" mass="197851">MPGNDSGDQVHNFFGQDNINQTQHHSQVVDGNWQALSNNLWVGNQRQTAASSYPINFTVQQLIPDSERVHGNHSSLLPHGMNSSQSNLRLEFSKSWSHVQQPNLNGYVFGNQGFQTRPNETNLPGMDTESDRHIAASRGLSMFELQHVNAPEQQDKNVFRSENTESPVNYDFLGGQQHMNGQQLGMMQSLQRQQSGFSDMQLFQHQVMLKQMQELQRQQQLQQLEARQQSSMDQMLSVAKQASSNHPPSLVNGTISHDAPNYLWPSEVVTGNTNWQHRGASAAVLGSSNGLMISPDQGQALRLMGLVPQQVDQSLYGIPVSSTRGNLNQYSHIEMDKSTSNQMTVGGNSVPGNQSQYSDQVGLQDGSLASRQVSNAKNLSRHGSSQGFNSSLLKENFRLPDAQEKVSSLQELHETHDLIGTSEAVNEKRGMQIASSDNAVALDPTEEKILFGTDDSSVWEAFGGSIGGSNLLDGVIAFPSLQSGSWSALMQSAVAETSSGDLGSQEWSGAGFHNSELPAGNRQPMLGSDNKMVSSSNFRTPISNDATSATNNCNLIEFPHPGTQFLNEQSDRLQPGSNGSVPQSMDGSKWLDSRLTEKNQAEGSQIGQTAVHVSGVELNPKSISNAWKQDENISLYNNVSQQFRKFNGRNDSTSTAPSENANVTIRERESPRTSGATNPKRPMHEEMGHSGGPWRDNSASKSVAELELTKSGWQGNPQSLRLSNATAVLNSGTIKENLQNAHQLSSNHQFDLMKGAEALAKQRGNEEIGKYPHNLNQGPNVLESLQNSFEKGVAEKHEIDRSCDKKENSSDSYRSNLSLHASASGLRENSWLDASDSHALTGKQKSSGQVGRKPTRKFQYHPMGNLDADVEPSYGAKHITNSQALSQQFPRGFRSHEQMSFGQSSLLGHASRMSTDSEKRTSPDFHGHRKRSDDSSLGGVIQGFVHPSGRSDGAYEPNRIANSSPNMLELLHKVDRSRESGNSAKFSPDNNLSSEVPEAEASDGSVGRLPQNHPSGTQSFGLQLAPPTQRLPVKTNNLFSQSSSQTNNTPSPQLANSEKGEKGPMWLSSTTQSLPPHGTSQGELRPSNFPTHPQAGDEASTYSRLGNYSAGLSPGLTHSGSQSQNQLYSGAGLQVTVNPSSSISSDSLASQLKQTDDSHNLSGHSLLVSLVESASVVSHNNLPAPAGSSQSQGIEHSHGKVAVQPFASPASLPFLPSITSQQGKFSTMLHNVWINDPTQRSMLGSQTHKGPFQSFHPLDNKLESVSSALPSSDGQDILKSGNGPSNLDGTSPGFVNRDKQHNGSPWQQVTSEKSKLAQRSRELQEKESMPKNLPNASSRASSQKDIEAFGRSLKPNSLLHPKYSLLQQVQAMKEADPNNRGLKRFKGTDSGADAQQLAPPTAGQQLLEGPNLVVGDAPVLLASVQCGDSKILSFSSEPEDDKNTNASSQPVHVHLPSQDLTGFSPRELESNASSSVAGSLRAEHHWVSPQMAPSWFNQYGTFKNGQMFPMYDGRKVAAMKTLEQNCILGKSSDIMHTEQVNSATCPSQVGNILESSSATTMAGSHLPSSVLPPKVTGESLVPLHPKKRKGVTGDLPWHKEVAQGSGRLLNISVAEQDWAQAANRVIERIENDVELIEDGPLMMLKSKRRLVLPTQLMQQLLKAPPAAILFSDARLNNDCVTYFVSRLALGDACSLASSGSDSSVPGGRINLLSEKLTASERIGDQHVSKVVGDFMDTVKKMENEVLRLDKRGSILDVRVECQDLEKFAVINRFAKFHGRGQHEGAESSSSDGVLYNQKSCPQRYVTALPLPRNLPDRVQCLSL</sequence>
<gene>
    <name evidence="2" type="ORF">RJ641_014650</name>
</gene>
<feature type="compositionally biased region" description="Polar residues" evidence="1">
    <location>
        <begin position="1302"/>
        <end position="1311"/>
    </location>
</feature>